<dbReference type="PANTHER" id="PTHR11685">
    <property type="entry name" value="RBR FAMILY RING FINGER AND IBR DOMAIN-CONTAINING"/>
    <property type="match status" value="1"/>
</dbReference>
<dbReference type="GO" id="GO:0016567">
    <property type="term" value="P:protein ubiquitination"/>
    <property type="evidence" value="ECO:0007669"/>
    <property type="project" value="InterPro"/>
</dbReference>
<dbReference type="InterPro" id="IPR044066">
    <property type="entry name" value="TRIAD_supradom"/>
</dbReference>
<evidence type="ECO:0000256" key="2">
    <source>
        <dbReference type="ARBA" id="ARBA00022723"/>
    </source>
</evidence>
<protein>
    <recommendedName>
        <fullName evidence="7">RING-type domain-containing protein</fullName>
    </recommendedName>
</protein>
<dbReference type="InterPro" id="IPR031127">
    <property type="entry name" value="E3_UB_ligase_RBR"/>
</dbReference>
<dbReference type="Proteomes" id="UP000294530">
    <property type="component" value="Unassembled WGS sequence"/>
</dbReference>
<keyword evidence="1" id="KW-0808">Transferase</keyword>
<evidence type="ECO:0000256" key="5">
    <source>
        <dbReference type="ARBA" id="ARBA00022786"/>
    </source>
</evidence>
<dbReference type="Gene3D" id="1.20.120.1750">
    <property type="match status" value="1"/>
</dbReference>
<dbReference type="RefSeq" id="XP_067817708.1">
    <property type="nucleotide sequence ID" value="XM_067965947.1"/>
</dbReference>
<evidence type="ECO:0000259" key="7">
    <source>
        <dbReference type="PROSITE" id="PS51873"/>
    </source>
</evidence>
<evidence type="ECO:0000256" key="4">
    <source>
        <dbReference type="ARBA" id="ARBA00022771"/>
    </source>
</evidence>
<evidence type="ECO:0000256" key="6">
    <source>
        <dbReference type="ARBA" id="ARBA00022833"/>
    </source>
</evidence>
<keyword evidence="5" id="KW-0833">Ubl conjugation pathway</keyword>
<dbReference type="EMBL" id="SHOA02000003">
    <property type="protein sequence ID" value="TDH68209.1"/>
    <property type="molecule type" value="Genomic_DNA"/>
</dbReference>
<dbReference type="GeneID" id="94351618"/>
<dbReference type="GO" id="GO:0004842">
    <property type="term" value="F:ubiquitin-protein transferase activity"/>
    <property type="evidence" value="ECO:0007669"/>
    <property type="project" value="InterPro"/>
</dbReference>
<keyword evidence="6" id="KW-0862">Zinc</keyword>
<evidence type="ECO:0000313" key="9">
    <source>
        <dbReference type="Proteomes" id="UP000294530"/>
    </source>
</evidence>
<comment type="caution">
    <text evidence="8">The sequence shown here is derived from an EMBL/GenBank/DDBJ whole genome shotgun (WGS) entry which is preliminary data.</text>
</comment>
<accession>A0A976FKG3</accession>
<keyword evidence="9" id="KW-1185">Reference proteome</keyword>
<name>A0A976FKG3_BRELC</name>
<dbReference type="GO" id="GO:0008270">
    <property type="term" value="F:zinc ion binding"/>
    <property type="evidence" value="ECO:0007669"/>
    <property type="project" value="UniProtKB-KW"/>
</dbReference>
<dbReference type="Pfam" id="PF22191">
    <property type="entry name" value="IBR_1"/>
    <property type="match status" value="1"/>
</dbReference>
<dbReference type="AlphaFoldDB" id="A0A976FKG3"/>
<evidence type="ECO:0000313" key="8">
    <source>
        <dbReference type="EMBL" id="TDH68209.1"/>
    </source>
</evidence>
<dbReference type="CDD" id="cd22584">
    <property type="entry name" value="Rcat_RBR_unk"/>
    <property type="match status" value="1"/>
</dbReference>
<dbReference type="OrthoDB" id="202881at2759"/>
<dbReference type="KEGG" id="blac:94351618"/>
<evidence type="ECO:0000256" key="1">
    <source>
        <dbReference type="ARBA" id="ARBA00022679"/>
    </source>
</evidence>
<feature type="domain" description="RING-type" evidence="7">
    <location>
        <begin position="1"/>
        <end position="204"/>
    </location>
</feature>
<dbReference type="PROSITE" id="PS51873">
    <property type="entry name" value="TRIAD"/>
    <property type="match status" value="1"/>
</dbReference>
<keyword evidence="4" id="KW-0863">Zinc-finger</keyword>
<dbReference type="SUPFAM" id="SSF57850">
    <property type="entry name" value="RING/U-box"/>
    <property type="match status" value="2"/>
</dbReference>
<organism evidence="8 9">
    <name type="scientific">Bremia lactucae</name>
    <name type="common">Lettuce downy mildew</name>
    <dbReference type="NCBI Taxonomy" id="4779"/>
    <lineage>
        <taxon>Eukaryota</taxon>
        <taxon>Sar</taxon>
        <taxon>Stramenopiles</taxon>
        <taxon>Oomycota</taxon>
        <taxon>Peronosporomycetes</taxon>
        <taxon>Peronosporales</taxon>
        <taxon>Peronosporaceae</taxon>
        <taxon>Bremia</taxon>
    </lineage>
</organism>
<dbReference type="InterPro" id="IPR017907">
    <property type="entry name" value="Znf_RING_CS"/>
</dbReference>
<proteinExistence type="predicted"/>
<evidence type="ECO:0000256" key="3">
    <source>
        <dbReference type="ARBA" id="ARBA00022737"/>
    </source>
</evidence>
<keyword evidence="3" id="KW-0677">Repeat</keyword>
<gene>
    <name evidence="8" type="ORF">CCR75_007891</name>
</gene>
<dbReference type="PROSITE" id="PS00518">
    <property type="entry name" value="ZF_RING_1"/>
    <property type="match status" value="1"/>
</dbReference>
<reference evidence="8 9" key="1">
    <citation type="journal article" date="2021" name="Genome Biol.">
        <title>AFLAP: assembly-free linkage analysis pipeline using k-mers from genome sequencing data.</title>
        <authorList>
            <person name="Fletcher K."/>
            <person name="Zhang L."/>
            <person name="Gil J."/>
            <person name="Han R."/>
            <person name="Cavanaugh K."/>
            <person name="Michelmore R."/>
        </authorList>
    </citation>
    <scope>NUCLEOTIDE SEQUENCE [LARGE SCALE GENOMIC DNA]</scope>
    <source>
        <strain evidence="8 9">SF5</strain>
    </source>
</reference>
<sequence length="204" mass="23406">MEIVSSRYKHSSYIVEAQLDEVRALEIYQDEIRRAEQVASDEAVALSVYAEEEEKLLRDILSKPSPSCTCCVSPLKYESSRRMLSCGHLYCKDCIATRCRMAVRDRSMVPAHCCKREYPSDYVEEALNTAEFNTYKQFLNEKPWRSLDLQSDRDYANVVQQNNGVQCPGCGMGVQRIAGCNHMTCLNGHEFCYTCGRQWKTCLH</sequence>
<keyword evidence="2" id="KW-0479">Metal-binding</keyword>